<reference evidence="1 2" key="1">
    <citation type="journal article" date="2020" name="Microorganisms">
        <title>Osmotic Adaptation and Compatible Solute Biosynthesis of Phototrophic Bacteria as Revealed from Genome Analyses.</title>
        <authorList>
            <person name="Imhoff J.F."/>
            <person name="Rahn T."/>
            <person name="Kunzel S."/>
            <person name="Keller A."/>
            <person name="Neulinger S.C."/>
        </authorList>
    </citation>
    <scope>NUCLEOTIDE SEQUENCE [LARGE SCALE GENOMIC DNA]</scope>
    <source>
        <strain evidence="1 2">DSM 25653</strain>
    </source>
</reference>
<proteinExistence type="predicted"/>
<comment type="caution">
    <text evidence="1">The sequence shown here is derived from an EMBL/GenBank/DDBJ whole genome shotgun (WGS) entry which is preliminary data.</text>
</comment>
<keyword evidence="2" id="KW-1185">Reference proteome</keyword>
<accession>A0A9X0WCW7</accession>
<gene>
    <name evidence="1" type="ORF">CKO42_23590</name>
</gene>
<dbReference type="AlphaFoldDB" id="A0A9X0WCW7"/>
<name>A0A9X0WCW7_9GAMM</name>
<sequence>MQAVTAREPFGIACGDGIEAEGVARMAGLLGIEVDLAVEDVIPDQLIQRPDTQGFMAGFVAQQVDGAQIVVGGVEERAHRDVCLRQRPGAAGRRLGTAVARCGYARRGLRQPASAQGHWFRLSGQPLAA</sequence>
<dbReference type="Proteomes" id="UP001138768">
    <property type="component" value="Unassembled WGS sequence"/>
</dbReference>
<protein>
    <submittedName>
        <fullName evidence="1">Uncharacterized protein</fullName>
    </submittedName>
</protein>
<evidence type="ECO:0000313" key="1">
    <source>
        <dbReference type="EMBL" id="MBK1621342.1"/>
    </source>
</evidence>
<evidence type="ECO:0000313" key="2">
    <source>
        <dbReference type="Proteomes" id="UP001138768"/>
    </source>
</evidence>
<organism evidence="1 2">
    <name type="scientific">Lamprobacter modestohalophilus</name>
    <dbReference type="NCBI Taxonomy" id="1064514"/>
    <lineage>
        <taxon>Bacteria</taxon>
        <taxon>Pseudomonadati</taxon>
        <taxon>Pseudomonadota</taxon>
        <taxon>Gammaproteobacteria</taxon>
        <taxon>Chromatiales</taxon>
        <taxon>Chromatiaceae</taxon>
        <taxon>Lamprobacter</taxon>
    </lineage>
</organism>
<dbReference type="EMBL" id="NRRY01000068">
    <property type="protein sequence ID" value="MBK1621342.1"/>
    <property type="molecule type" value="Genomic_DNA"/>
</dbReference>